<accession>A0A7C4LJT0</accession>
<comment type="caution">
    <text evidence="2">The sequence shown here is derived from an EMBL/GenBank/DDBJ whole genome shotgun (WGS) entry which is preliminary data.</text>
</comment>
<gene>
    <name evidence="2" type="ORF">ENS64_06410</name>
</gene>
<feature type="chain" id="PRO_5028438135" evidence="1">
    <location>
        <begin position="21"/>
        <end position="133"/>
    </location>
</feature>
<reference evidence="2" key="1">
    <citation type="journal article" date="2020" name="mSystems">
        <title>Genome- and Community-Level Interaction Insights into Carbon Utilization and Element Cycling Functions of Hydrothermarchaeota in Hydrothermal Sediment.</title>
        <authorList>
            <person name="Zhou Z."/>
            <person name="Liu Y."/>
            <person name="Xu W."/>
            <person name="Pan J."/>
            <person name="Luo Z.H."/>
            <person name="Li M."/>
        </authorList>
    </citation>
    <scope>NUCLEOTIDE SEQUENCE [LARGE SCALE GENOMIC DNA]</scope>
    <source>
        <strain evidence="2">SpSt-508</strain>
    </source>
</reference>
<dbReference type="EMBL" id="DSVQ01000012">
    <property type="protein sequence ID" value="HGT38882.1"/>
    <property type="molecule type" value="Genomic_DNA"/>
</dbReference>
<keyword evidence="1" id="KW-0732">Signal</keyword>
<sequence length="133" mass="14463">MKYSVLVCAALWACASMAGAAQVPPAPVPEAGTYEDAKVLPAGAPVELYHCVKYEDERNIHPCAVPLIVAVPDPCPNPCDCTTRCVYVKICVPPCDCAQVKCKRHGTKVVYDFGKYEVEITSRKGVVRVDYDD</sequence>
<proteinExistence type="predicted"/>
<evidence type="ECO:0000313" key="2">
    <source>
        <dbReference type="EMBL" id="HGT38882.1"/>
    </source>
</evidence>
<feature type="signal peptide" evidence="1">
    <location>
        <begin position="1"/>
        <end position="20"/>
    </location>
</feature>
<protein>
    <submittedName>
        <fullName evidence="2">Uncharacterized protein</fullName>
    </submittedName>
</protein>
<dbReference type="AlphaFoldDB" id="A0A7C4LJT0"/>
<name>A0A7C4LJT0_9PLAN</name>
<organism evidence="2">
    <name type="scientific">Schlesneria paludicola</name>
    <dbReference type="NCBI Taxonomy" id="360056"/>
    <lineage>
        <taxon>Bacteria</taxon>
        <taxon>Pseudomonadati</taxon>
        <taxon>Planctomycetota</taxon>
        <taxon>Planctomycetia</taxon>
        <taxon>Planctomycetales</taxon>
        <taxon>Planctomycetaceae</taxon>
        <taxon>Schlesneria</taxon>
    </lineage>
</organism>
<evidence type="ECO:0000256" key="1">
    <source>
        <dbReference type="SAM" id="SignalP"/>
    </source>
</evidence>